<dbReference type="PANTHER" id="PTHR42760">
    <property type="entry name" value="SHORT-CHAIN DEHYDROGENASES/REDUCTASES FAMILY MEMBER"/>
    <property type="match status" value="1"/>
</dbReference>
<dbReference type="PANTHER" id="PTHR42760:SF115">
    <property type="entry name" value="3-OXOACYL-[ACYL-CARRIER-PROTEIN] REDUCTASE FABG"/>
    <property type="match status" value="1"/>
</dbReference>
<dbReference type="NCBIfam" id="NF005559">
    <property type="entry name" value="PRK07231.1"/>
    <property type="match status" value="1"/>
</dbReference>
<gene>
    <name evidence="4" type="ORF">EDE15_0795</name>
</gene>
<evidence type="ECO:0000313" key="4">
    <source>
        <dbReference type="EMBL" id="RSL15311.1"/>
    </source>
</evidence>
<dbReference type="SMART" id="SM00822">
    <property type="entry name" value="PKS_KR"/>
    <property type="match status" value="1"/>
</dbReference>
<comment type="caution">
    <text evidence="4">The sequence shown here is derived from an EMBL/GenBank/DDBJ whole genome shotgun (WGS) entry which is preliminary data.</text>
</comment>
<accession>A0A3R9QFD4</accession>
<proteinExistence type="inferred from homology"/>
<organism evidence="4 5">
    <name type="scientific">Edaphobacter aggregans</name>
    <dbReference type="NCBI Taxonomy" id="570835"/>
    <lineage>
        <taxon>Bacteria</taxon>
        <taxon>Pseudomonadati</taxon>
        <taxon>Acidobacteriota</taxon>
        <taxon>Terriglobia</taxon>
        <taxon>Terriglobales</taxon>
        <taxon>Acidobacteriaceae</taxon>
        <taxon>Edaphobacter</taxon>
    </lineage>
</organism>
<reference evidence="4 5" key="1">
    <citation type="submission" date="2018-12" db="EMBL/GenBank/DDBJ databases">
        <title>Sequencing of bacterial isolates from soil warming experiment in Harvard Forest, Massachusetts, USA.</title>
        <authorList>
            <person name="Deangelis K."/>
        </authorList>
    </citation>
    <scope>NUCLEOTIDE SEQUENCE [LARGE SCALE GENOMIC DNA]</scope>
    <source>
        <strain evidence="4 5">EB153</strain>
    </source>
</reference>
<dbReference type="Gene3D" id="3.40.50.720">
    <property type="entry name" value="NAD(P)-binding Rossmann-like Domain"/>
    <property type="match status" value="1"/>
</dbReference>
<dbReference type="InterPro" id="IPR036291">
    <property type="entry name" value="NAD(P)-bd_dom_sf"/>
</dbReference>
<protein>
    <submittedName>
        <fullName evidence="4">NAD(P)-dependent dehydrogenase (Short-subunit alcohol dehydrogenase family)</fullName>
    </submittedName>
</protein>
<evidence type="ECO:0000259" key="3">
    <source>
        <dbReference type="SMART" id="SM00822"/>
    </source>
</evidence>
<dbReference type="InterPro" id="IPR057326">
    <property type="entry name" value="KR_dom"/>
</dbReference>
<dbReference type="EMBL" id="RSDW01000001">
    <property type="protein sequence ID" value="RSL15311.1"/>
    <property type="molecule type" value="Genomic_DNA"/>
</dbReference>
<evidence type="ECO:0000256" key="1">
    <source>
        <dbReference type="ARBA" id="ARBA00006484"/>
    </source>
</evidence>
<feature type="domain" description="Ketoreductase" evidence="3">
    <location>
        <begin position="11"/>
        <end position="190"/>
    </location>
</feature>
<comment type="similarity">
    <text evidence="1">Belongs to the short-chain dehydrogenases/reductases (SDR) family.</text>
</comment>
<keyword evidence="2" id="KW-0560">Oxidoreductase</keyword>
<evidence type="ECO:0000256" key="2">
    <source>
        <dbReference type="ARBA" id="ARBA00023002"/>
    </source>
</evidence>
<name>A0A3R9QFD4_9BACT</name>
<dbReference type="Pfam" id="PF13561">
    <property type="entry name" value="adh_short_C2"/>
    <property type="match status" value="1"/>
</dbReference>
<sequence>MGHPLFDLKGKTAVVVGGTSGIGLAMAIGLAEAGADVVASSRRAEQVEEAAKAIEAKGRKSLRLTSDVADRASLQALLDGTVKEFGKVDILINSAGKIKREPTLTVSEEMWDDIMDTNVTGTLRACQIFGKHMLERGYGRIINIASLNTFVSLKEVTAYAASKAAVGALTKSLAVEWSAKGVTVNAIAPGVFRTALNQKLLDESERGKELLMRTPMGRFGKTEELVGAAIYLASDASAFVTGEILVVDGGFLASGVNQ</sequence>
<dbReference type="PRINTS" id="PR00080">
    <property type="entry name" value="SDRFAMILY"/>
</dbReference>
<evidence type="ECO:0000313" key="5">
    <source>
        <dbReference type="Proteomes" id="UP000269669"/>
    </source>
</evidence>
<dbReference type="OrthoDB" id="9803333at2"/>
<dbReference type="RefSeq" id="WP_125484067.1">
    <property type="nucleotide sequence ID" value="NZ_RSDW01000001.1"/>
</dbReference>
<dbReference type="PROSITE" id="PS00061">
    <property type="entry name" value="ADH_SHORT"/>
    <property type="match status" value="1"/>
</dbReference>
<dbReference type="Proteomes" id="UP000269669">
    <property type="component" value="Unassembled WGS sequence"/>
</dbReference>
<keyword evidence="5" id="KW-1185">Reference proteome</keyword>
<dbReference type="SUPFAM" id="SSF51735">
    <property type="entry name" value="NAD(P)-binding Rossmann-fold domains"/>
    <property type="match status" value="1"/>
</dbReference>
<dbReference type="FunFam" id="3.40.50.720:FF:000084">
    <property type="entry name" value="Short-chain dehydrogenase reductase"/>
    <property type="match status" value="1"/>
</dbReference>
<dbReference type="AlphaFoldDB" id="A0A3R9QFD4"/>
<dbReference type="InterPro" id="IPR002347">
    <property type="entry name" value="SDR_fam"/>
</dbReference>
<dbReference type="GO" id="GO:0016616">
    <property type="term" value="F:oxidoreductase activity, acting on the CH-OH group of donors, NAD or NADP as acceptor"/>
    <property type="evidence" value="ECO:0007669"/>
    <property type="project" value="UniProtKB-ARBA"/>
</dbReference>
<dbReference type="PRINTS" id="PR00081">
    <property type="entry name" value="GDHRDH"/>
</dbReference>
<dbReference type="InterPro" id="IPR020904">
    <property type="entry name" value="Sc_DH/Rdtase_CS"/>
</dbReference>